<comment type="caution">
    <text evidence="1">The sequence shown here is derived from an EMBL/GenBank/DDBJ whole genome shotgun (WGS) entry which is preliminary data.</text>
</comment>
<keyword evidence="2" id="KW-1185">Reference proteome</keyword>
<dbReference type="RefSeq" id="WP_191300165.1">
    <property type="nucleotide sequence ID" value="NZ_BNAR01000006.1"/>
</dbReference>
<reference evidence="2" key="1">
    <citation type="journal article" date="2019" name="Int. J. Syst. Evol. Microbiol.">
        <title>The Global Catalogue of Microorganisms (GCM) 10K type strain sequencing project: providing services to taxonomists for standard genome sequencing and annotation.</title>
        <authorList>
            <consortium name="The Broad Institute Genomics Platform"/>
            <consortium name="The Broad Institute Genome Sequencing Center for Infectious Disease"/>
            <person name="Wu L."/>
            <person name="Ma J."/>
        </authorList>
    </citation>
    <scope>NUCLEOTIDE SEQUENCE [LARGE SCALE GENOMIC DNA]</scope>
    <source>
        <strain evidence="2">CGMCC 4.7367</strain>
    </source>
</reference>
<accession>A0ABQ3MGG8</accession>
<evidence type="ECO:0000313" key="2">
    <source>
        <dbReference type="Proteomes" id="UP000605568"/>
    </source>
</evidence>
<protein>
    <recommendedName>
        <fullName evidence="3">Peptidase family M41</fullName>
    </recommendedName>
</protein>
<evidence type="ECO:0008006" key="3">
    <source>
        <dbReference type="Google" id="ProtNLM"/>
    </source>
</evidence>
<organism evidence="1 2">
    <name type="scientific">Lentzea cavernae</name>
    <dbReference type="NCBI Taxonomy" id="2020703"/>
    <lineage>
        <taxon>Bacteria</taxon>
        <taxon>Bacillati</taxon>
        <taxon>Actinomycetota</taxon>
        <taxon>Actinomycetes</taxon>
        <taxon>Pseudonocardiales</taxon>
        <taxon>Pseudonocardiaceae</taxon>
        <taxon>Lentzea</taxon>
    </lineage>
</organism>
<dbReference type="EMBL" id="BNAR01000006">
    <property type="protein sequence ID" value="GHH44008.1"/>
    <property type="molecule type" value="Genomic_DNA"/>
</dbReference>
<name>A0ABQ3MGG8_9PSEU</name>
<sequence>MTTTTAQQAVFEIETLAHHEAAHAVIALVGGGTAPKVRIWQASPTRWRGWTDMTFDETPEGDQAAALALLAGVPAEQFWLEAHHVPRDRWPHDVESSGAYDRQMVHECLARIPRDQRPAFHAMQSKAERLVIAHWDRITDLAARLVTDNTIHHVTR</sequence>
<dbReference type="InterPro" id="IPR037219">
    <property type="entry name" value="Peptidase_M41-like"/>
</dbReference>
<proteinExistence type="predicted"/>
<gene>
    <name evidence="1" type="ORF">GCM10017774_42720</name>
</gene>
<evidence type="ECO:0000313" key="1">
    <source>
        <dbReference type="EMBL" id="GHH44008.1"/>
    </source>
</evidence>
<dbReference type="Proteomes" id="UP000605568">
    <property type="component" value="Unassembled WGS sequence"/>
</dbReference>
<dbReference type="SUPFAM" id="SSF140990">
    <property type="entry name" value="FtsH protease domain-like"/>
    <property type="match status" value="1"/>
</dbReference>